<evidence type="ECO:0000256" key="2">
    <source>
        <dbReference type="ARBA" id="ARBA00022679"/>
    </source>
</evidence>
<keyword evidence="4 5" id="KW-0961">Cell wall biogenesis/degradation</keyword>
<comment type="caution">
    <text evidence="6">The sequence shown here is derived from an EMBL/GenBank/DDBJ whole genome shotgun (WGS) entry which is preliminary data.</text>
</comment>
<dbReference type="AlphaFoldDB" id="A0A3D8TL92"/>
<proteinExistence type="inferred from homology"/>
<dbReference type="Proteomes" id="UP000257055">
    <property type="component" value="Unassembled WGS sequence"/>
</dbReference>
<evidence type="ECO:0000256" key="3">
    <source>
        <dbReference type="ARBA" id="ARBA00022944"/>
    </source>
</evidence>
<comment type="similarity">
    <text evidence="5">Belongs to the glycosyltransferase 26 family. TagA/TarA subfamily.</text>
</comment>
<dbReference type="PANTHER" id="PTHR34136:SF1">
    <property type="entry name" value="UDP-N-ACETYL-D-MANNOSAMINURONIC ACID TRANSFERASE"/>
    <property type="match status" value="1"/>
</dbReference>
<evidence type="ECO:0000313" key="6">
    <source>
        <dbReference type="EMBL" id="RDW99537.1"/>
    </source>
</evidence>
<evidence type="ECO:0000256" key="4">
    <source>
        <dbReference type="ARBA" id="ARBA00023316"/>
    </source>
</evidence>
<dbReference type="EMBL" id="LARY01000003">
    <property type="protein sequence ID" value="RDW99537.1"/>
    <property type="molecule type" value="Genomic_DNA"/>
</dbReference>
<comment type="function">
    <text evidence="5">Catalyzes the conversion of GlcNAc-PP-undecaprenol into ManNAc-GlcNAc-PP-undecaprenol, the first committed lipid intermediate in the de novo synthesis of teichoic acid.</text>
</comment>
<sequence length="249" mass="28474">MEKKTVEILGVPFYRTTQQQFVEELLQKAENREKKFVVTANPEIVMSAMKNAQFKETILQADYITADGIGIILAAEKLGLPLNERVTGFDTMIGILEHANQKKLKIFFLGAKPEVSQALRLVLEESYPQLQVVGCRHGYFSDGESEQIVQEIQECEPDFIFVALGSPAQENWIASHYQSFSKGVFMGVGGSFDILSGTAKRAPKIMIKMRLEWLYRIVTNPTRWRRFLALPQFLRVVNRERKRKESVNK</sequence>
<dbReference type="CDD" id="cd06533">
    <property type="entry name" value="Glyco_transf_WecG_TagA"/>
    <property type="match status" value="1"/>
</dbReference>
<dbReference type="NCBIfam" id="TIGR00696">
    <property type="entry name" value="wecG_tagA_cpsF"/>
    <property type="match status" value="1"/>
</dbReference>
<dbReference type="GO" id="GO:0071555">
    <property type="term" value="P:cell wall organization"/>
    <property type="evidence" value="ECO:0007669"/>
    <property type="project" value="UniProtKB-KW"/>
</dbReference>
<dbReference type="HAMAP" id="MF_02070">
    <property type="entry name" value="TagA_TarA"/>
    <property type="match status" value="1"/>
</dbReference>
<organism evidence="6 7">
    <name type="scientific">Listeria kieliensis</name>
    <dbReference type="NCBI Taxonomy" id="1621700"/>
    <lineage>
        <taxon>Bacteria</taxon>
        <taxon>Bacillati</taxon>
        <taxon>Bacillota</taxon>
        <taxon>Bacilli</taxon>
        <taxon>Bacillales</taxon>
        <taxon>Listeriaceae</taxon>
        <taxon>Listeria</taxon>
    </lineage>
</organism>
<comment type="catalytic activity">
    <reaction evidence="5">
        <text>UDP-N-acetyl-alpha-D-mannosamine + N-acetyl-alpha-D-glucosaminyl-di-trans,octa-cis-undecaprenyl diphosphate = N-acetyl-beta-D-mannosaminyl-(1-&gt;4)-N-acetyl-alpha-D-glucosaminyl di-trans,octa-cis-undecaprenyl diphosphate + UDP + H(+)</text>
        <dbReference type="Rhea" id="RHEA:16053"/>
        <dbReference type="ChEBI" id="CHEBI:15378"/>
        <dbReference type="ChEBI" id="CHEBI:58223"/>
        <dbReference type="ChEBI" id="CHEBI:62959"/>
        <dbReference type="ChEBI" id="CHEBI:68623"/>
        <dbReference type="ChEBI" id="CHEBI:132210"/>
        <dbReference type="EC" id="2.4.1.187"/>
    </reaction>
</comment>
<evidence type="ECO:0000256" key="1">
    <source>
        <dbReference type="ARBA" id="ARBA00022676"/>
    </source>
</evidence>
<keyword evidence="7" id="KW-1185">Reference proteome</keyword>
<keyword evidence="2 5" id="KW-0808">Transferase</keyword>
<protein>
    <recommendedName>
        <fullName evidence="5">N-acetylglucosaminyldiphosphoundecaprenol N-acetyl-beta-D-mannosaminyltransferase</fullName>
        <ecNumber evidence="5">2.4.1.187</ecNumber>
    </recommendedName>
    <alternativeName>
        <fullName evidence="5">N-acetylmannosaminyltransferase</fullName>
    </alternativeName>
    <alternativeName>
        <fullName evidence="5">UDP-N-acetylmannosamine transferase</fullName>
    </alternativeName>
    <alternativeName>
        <fullName evidence="5">UDP-N-acetylmannosamine:N-acetylglucosaminyl pyrophosphorylundecaprenol N-acetylmannosaminyltransferase</fullName>
    </alternativeName>
</protein>
<dbReference type="GO" id="GO:0019350">
    <property type="term" value="P:teichoic acid biosynthetic process"/>
    <property type="evidence" value="ECO:0007669"/>
    <property type="project" value="UniProtKB-UniRule"/>
</dbReference>
<evidence type="ECO:0000313" key="7">
    <source>
        <dbReference type="Proteomes" id="UP000257055"/>
    </source>
</evidence>
<keyword evidence="1 5" id="KW-0328">Glycosyltransferase</keyword>
<dbReference type="Pfam" id="PF03808">
    <property type="entry name" value="Glyco_tran_WecG"/>
    <property type="match status" value="1"/>
</dbReference>
<dbReference type="PANTHER" id="PTHR34136">
    <property type="match status" value="1"/>
</dbReference>
<evidence type="ECO:0000256" key="5">
    <source>
        <dbReference type="HAMAP-Rule" id="MF_02070"/>
    </source>
</evidence>
<name>A0A3D8TL92_9LIST</name>
<dbReference type="InterPro" id="IPR034714">
    <property type="entry name" value="TagA_TarA"/>
</dbReference>
<dbReference type="EC" id="2.4.1.187" evidence="5"/>
<dbReference type="RefSeq" id="WP_115753926.1">
    <property type="nucleotide sequence ID" value="NZ_LARY01000003.1"/>
</dbReference>
<dbReference type="InterPro" id="IPR004629">
    <property type="entry name" value="WecG_TagA_CpsF"/>
</dbReference>
<reference evidence="7" key="1">
    <citation type="submission" date="2015-04" db="EMBL/GenBank/DDBJ databases">
        <authorList>
            <person name="Schardt J."/>
            <person name="Mueller-Herbst S."/>
            <person name="Scherer S."/>
            <person name="Huptas C."/>
        </authorList>
    </citation>
    <scope>NUCLEOTIDE SEQUENCE [LARGE SCALE GENOMIC DNA]</scope>
    <source>
        <strain evidence="7">Kiel-L1</strain>
    </source>
</reference>
<dbReference type="UniPathway" id="UPA00632"/>
<keyword evidence="3 5" id="KW-0777">Teichoic acid biosynthesis</keyword>
<gene>
    <name evidence="6" type="ORF">UR08_11995</name>
</gene>
<accession>A0A3D8TL92</accession>
<comment type="pathway">
    <text evidence="5">Cell wall biogenesis; teichoic acid biosynthesis.</text>
</comment>
<dbReference type="GO" id="GO:0047244">
    <property type="term" value="F:N-acetylglucosaminyldiphosphoundecaprenol N-acetyl-beta-D-mannosaminyltransferase activity"/>
    <property type="evidence" value="ECO:0007669"/>
    <property type="project" value="UniProtKB-UniRule"/>
</dbReference>